<evidence type="ECO:0000259" key="2">
    <source>
        <dbReference type="Pfam" id="PF01627"/>
    </source>
</evidence>
<dbReference type="SUPFAM" id="SSF47226">
    <property type="entry name" value="Histidine-containing phosphotransfer domain, HPT domain"/>
    <property type="match status" value="1"/>
</dbReference>
<name>A0A848FCP7_9BURK</name>
<keyword evidence="4" id="KW-1185">Reference proteome</keyword>
<accession>A0A848FCP7</accession>
<organism evidence="3 4">
    <name type="scientific">Azohydromonas caseinilytica</name>
    <dbReference type="NCBI Taxonomy" id="2728836"/>
    <lineage>
        <taxon>Bacteria</taxon>
        <taxon>Pseudomonadati</taxon>
        <taxon>Pseudomonadota</taxon>
        <taxon>Betaproteobacteria</taxon>
        <taxon>Burkholderiales</taxon>
        <taxon>Sphaerotilaceae</taxon>
        <taxon>Azohydromonas</taxon>
    </lineage>
</organism>
<proteinExistence type="predicted"/>
<dbReference type="Gene3D" id="1.20.120.160">
    <property type="entry name" value="HPT domain"/>
    <property type="match status" value="1"/>
</dbReference>
<dbReference type="GO" id="GO:0004672">
    <property type="term" value="F:protein kinase activity"/>
    <property type="evidence" value="ECO:0007669"/>
    <property type="project" value="UniProtKB-ARBA"/>
</dbReference>
<protein>
    <submittedName>
        <fullName evidence="3">Hpt domain-containing protein</fullName>
    </submittedName>
</protein>
<dbReference type="Pfam" id="PF01627">
    <property type="entry name" value="Hpt"/>
    <property type="match status" value="1"/>
</dbReference>
<dbReference type="AlphaFoldDB" id="A0A848FCP7"/>
<evidence type="ECO:0000256" key="1">
    <source>
        <dbReference type="ARBA" id="ARBA00023012"/>
    </source>
</evidence>
<dbReference type="GO" id="GO:0000160">
    <property type="term" value="P:phosphorelay signal transduction system"/>
    <property type="evidence" value="ECO:0007669"/>
    <property type="project" value="UniProtKB-KW"/>
</dbReference>
<feature type="domain" description="HPt" evidence="2">
    <location>
        <begin position="24"/>
        <end position="99"/>
    </location>
</feature>
<dbReference type="InterPro" id="IPR008207">
    <property type="entry name" value="Sig_transdc_His_kin_Hpt_dom"/>
</dbReference>
<dbReference type="EMBL" id="JABBFW010000008">
    <property type="protein sequence ID" value="NML16169.1"/>
    <property type="molecule type" value="Genomic_DNA"/>
</dbReference>
<dbReference type="RefSeq" id="WP_169161059.1">
    <property type="nucleotide sequence ID" value="NZ_JABBFW010000008.1"/>
</dbReference>
<evidence type="ECO:0000313" key="4">
    <source>
        <dbReference type="Proteomes" id="UP000574067"/>
    </source>
</evidence>
<comment type="caution">
    <text evidence="3">The sequence shown here is derived from an EMBL/GenBank/DDBJ whole genome shotgun (WGS) entry which is preliminary data.</text>
</comment>
<sequence length="105" mass="10579">MAEPSPPADPTAGPPAVQAALARLREHFLAGLPQRWRAIEAAAEPAAKAALLHQLAGVAGSFGLHALGEAARQGEHAAAAGDVPALAQALARLRSGLENAGVTLR</sequence>
<reference evidence="3 4" key="1">
    <citation type="submission" date="2020-04" db="EMBL/GenBank/DDBJ databases">
        <title>Azohydromonas sp. isolated from soil.</title>
        <authorList>
            <person name="Dahal R.H."/>
        </authorList>
    </citation>
    <scope>NUCLEOTIDE SEQUENCE [LARGE SCALE GENOMIC DNA]</scope>
    <source>
        <strain evidence="3 4">G-1-1-14</strain>
    </source>
</reference>
<dbReference type="Proteomes" id="UP000574067">
    <property type="component" value="Unassembled WGS sequence"/>
</dbReference>
<evidence type="ECO:0000313" key="3">
    <source>
        <dbReference type="EMBL" id="NML16169.1"/>
    </source>
</evidence>
<gene>
    <name evidence="3" type="ORF">HHL10_14400</name>
</gene>
<keyword evidence="1" id="KW-0902">Two-component regulatory system</keyword>
<dbReference type="InterPro" id="IPR036641">
    <property type="entry name" value="HPT_dom_sf"/>
</dbReference>